<evidence type="ECO:0008006" key="4">
    <source>
        <dbReference type="Google" id="ProtNLM"/>
    </source>
</evidence>
<dbReference type="RefSeq" id="WP_344881568.1">
    <property type="nucleotide sequence ID" value="NZ_BAABCJ010000002.1"/>
</dbReference>
<dbReference type="EMBL" id="BAABCJ010000002">
    <property type="protein sequence ID" value="GAA3700521.1"/>
    <property type="molecule type" value="Genomic_DNA"/>
</dbReference>
<sequence length="124" mass="13238">MLASGLLIAGAVVCAVSVLVAVVATFARDYPDDIAILGVAAVELFLIVYGVTAGIRQAGGDPVSGELWEFWGYLLTALLIPVLAFWWAVTDKTRWSNLVLAAVGATVFVMLFRMEQIWHGGVLA</sequence>
<feature type="transmembrane region" description="Helical" evidence="1">
    <location>
        <begin position="95"/>
        <end position="114"/>
    </location>
</feature>
<reference evidence="3" key="1">
    <citation type="journal article" date="2019" name="Int. J. Syst. Evol. Microbiol.">
        <title>The Global Catalogue of Microorganisms (GCM) 10K type strain sequencing project: providing services to taxonomists for standard genome sequencing and annotation.</title>
        <authorList>
            <consortium name="The Broad Institute Genomics Platform"/>
            <consortium name="The Broad Institute Genome Sequencing Center for Infectious Disease"/>
            <person name="Wu L."/>
            <person name="Ma J."/>
        </authorList>
    </citation>
    <scope>NUCLEOTIDE SEQUENCE [LARGE SCALE GENOMIC DNA]</scope>
    <source>
        <strain evidence="3">JCM 16961</strain>
    </source>
</reference>
<dbReference type="Proteomes" id="UP001501536">
    <property type="component" value="Unassembled WGS sequence"/>
</dbReference>
<protein>
    <recommendedName>
        <fullName evidence="4">Integral membrane protein</fullName>
    </recommendedName>
</protein>
<feature type="transmembrane region" description="Helical" evidence="1">
    <location>
        <begin position="70"/>
        <end position="88"/>
    </location>
</feature>
<comment type="caution">
    <text evidence="2">The sequence shown here is derived from an EMBL/GenBank/DDBJ whole genome shotgun (WGS) entry which is preliminary data.</text>
</comment>
<feature type="transmembrane region" description="Helical" evidence="1">
    <location>
        <begin position="6"/>
        <end position="27"/>
    </location>
</feature>
<evidence type="ECO:0000313" key="3">
    <source>
        <dbReference type="Proteomes" id="UP001501536"/>
    </source>
</evidence>
<accession>A0ABP7D4B5</accession>
<keyword evidence="3" id="KW-1185">Reference proteome</keyword>
<gene>
    <name evidence="2" type="ORF">GCM10022377_12230</name>
</gene>
<name>A0ABP7D4B5_9MICC</name>
<evidence type="ECO:0000256" key="1">
    <source>
        <dbReference type="SAM" id="Phobius"/>
    </source>
</evidence>
<proteinExistence type="predicted"/>
<evidence type="ECO:0000313" key="2">
    <source>
        <dbReference type="EMBL" id="GAA3700521.1"/>
    </source>
</evidence>
<organism evidence="2 3">
    <name type="scientific">Zhihengliuella alba</name>
    <dbReference type="NCBI Taxonomy" id="547018"/>
    <lineage>
        <taxon>Bacteria</taxon>
        <taxon>Bacillati</taxon>
        <taxon>Actinomycetota</taxon>
        <taxon>Actinomycetes</taxon>
        <taxon>Micrococcales</taxon>
        <taxon>Micrococcaceae</taxon>
        <taxon>Zhihengliuella</taxon>
    </lineage>
</organism>
<feature type="transmembrane region" description="Helical" evidence="1">
    <location>
        <begin position="34"/>
        <end position="55"/>
    </location>
</feature>
<keyword evidence="1" id="KW-0812">Transmembrane</keyword>
<keyword evidence="1" id="KW-1133">Transmembrane helix</keyword>
<keyword evidence="1" id="KW-0472">Membrane</keyword>